<accession>A0A316C497</accession>
<feature type="region of interest" description="Disordered" evidence="1">
    <location>
        <begin position="168"/>
        <end position="188"/>
    </location>
</feature>
<proteinExistence type="predicted"/>
<dbReference type="EMBL" id="QGGG01000012">
    <property type="protein sequence ID" value="PWJ80592.1"/>
    <property type="molecule type" value="Genomic_DNA"/>
</dbReference>
<name>A0A316C497_PSESE</name>
<sequence length="188" mass="21266">MELNQARIEDAIIAEVADKLIGDETLYDRAKRAFDGRVEKLWKEVAEARIRSEIELAISNGLEREYCKVDSFGQQKGEKTTIRAELEKLIGGYWNAKVDRQGKPSNGYGAELTRAEWMMTQLVAADFRGEMKQHVVNLGGSLKDKLRGELHETVNRLLSDVFNVKSADDQASDRRDRSMIQPLQKAPA</sequence>
<comment type="caution">
    <text evidence="2">The sequence shown here is derived from an EMBL/GenBank/DDBJ whole genome shotgun (WGS) entry which is preliminary data.</text>
</comment>
<keyword evidence="3" id="KW-1185">Reference proteome</keyword>
<dbReference type="AlphaFoldDB" id="A0A316C497"/>
<reference evidence="2 3" key="1">
    <citation type="submission" date="2018-05" db="EMBL/GenBank/DDBJ databases">
        <title>Genomic Encyclopedia of Type Strains, Phase IV (KMG-IV): sequencing the most valuable type-strain genomes for metagenomic binning, comparative biology and taxonomic classification.</title>
        <authorList>
            <person name="Goeker M."/>
        </authorList>
    </citation>
    <scope>NUCLEOTIDE SEQUENCE [LARGE SCALE GENOMIC DNA]</scope>
    <source>
        <strain evidence="2 3">DSM 6986</strain>
    </source>
</reference>
<evidence type="ECO:0000313" key="2">
    <source>
        <dbReference type="EMBL" id="PWJ80592.1"/>
    </source>
</evidence>
<dbReference type="RefSeq" id="WP_109613866.1">
    <property type="nucleotide sequence ID" value="NZ_QGGG01000012.1"/>
</dbReference>
<gene>
    <name evidence="2" type="ORF">C7441_112134</name>
</gene>
<dbReference type="OrthoDB" id="8441542at2"/>
<organism evidence="2 3">
    <name type="scientific">Pseudaminobacter salicylatoxidans</name>
    <dbReference type="NCBI Taxonomy" id="93369"/>
    <lineage>
        <taxon>Bacteria</taxon>
        <taxon>Pseudomonadati</taxon>
        <taxon>Pseudomonadota</taxon>
        <taxon>Alphaproteobacteria</taxon>
        <taxon>Hyphomicrobiales</taxon>
        <taxon>Phyllobacteriaceae</taxon>
        <taxon>Pseudaminobacter</taxon>
    </lineage>
</organism>
<feature type="compositionally biased region" description="Basic and acidic residues" evidence="1">
    <location>
        <begin position="168"/>
        <end position="178"/>
    </location>
</feature>
<dbReference type="Proteomes" id="UP000245396">
    <property type="component" value="Unassembled WGS sequence"/>
</dbReference>
<protein>
    <submittedName>
        <fullName evidence="2">Uncharacterized protein</fullName>
    </submittedName>
</protein>
<evidence type="ECO:0000313" key="3">
    <source>
        <dbReference type="Proteomes" id="UP000245396"/>
    </source>
</evidence>
<evidence type="ECO:0000256" key="1">
    <source>
        <dbReference type="SAM" id="MobiDB-lite"/>
    </source>
</evidence>